<dbReference type="EMBL" id="NKUJ01000545">
    <property type="protein sequence ID" value="RMJ03271.1"/>
    <property type="molecule type" value="Genomic_DNA"/>
</dbReference>
<reference evidence="2 3" key="1">
    <citation type="submission" date="2017-06" db="EMBL/GenBank/DDBJ databases">
        <title>Comparative genomic analysis of Ambrosia Fusariam Clade fungi.</title>
        <authorList>
            <person name="Stajich J.E."/>
            <person name="Carrillo J."/>
            <person name="Kijimoto T."/>
            <person name="Eskalen A."/>
            <person name="O'Donnell K."/>
            <person name="Kasson M."/>
        </authorList>
    </citation>
    <scope>NUCLEOTIDE SEQUENCE [LARGE SCALE GENOMIC DNA]</scope>
    <source>
        <strain evidence="2">UCR3666</strain>
    </source>
</reference>
<name>A0A3M2RDA7_9HYPO</name>
<gene>
    <name evidence="2" type="ORF">CDV36_015201</name>
</gene>
<dbReference type="AlphaFoldDB" id="A0A3M2RDA7"/>
<proteinExistence type="predicted"/>
<evidence type="ECO:0000313" key="2">
    <source>
        <dbReference type="EMBL" id="RMJ03271.1"/>
    </source>
</evidence>
<comment type="caution">
    <text evidence="2">The sequence shown here is derived from an EMBL/GenBank/DDBJ whole genome shotgun (WGS) entry which is preliminary data.</text>
</comment>
<accession>A0A3M2RDA7</accession>
<dbReference type="Proteomes" id="UP000277212">
    <property type="component" value="Unassembled WGS sequence"/>
</dbReference>
<feature type="region of interest" description="Disordered" evidence="1">
    <location>
        <begin position="88"/>
        <end position="111"/>
    </location>
</feature>
<protein>
    <submittedName>
        <fullName evidence="2">Uncharacterized protein</fullName>
    </submittedName>
</protein>
<evidence type="ECO:0000256" key="1">
    <source>
        <dbReference type="SAM" id="MobiDB-lite"/>
    </source>
</evidence>
<keyword evidence="3" id="KW-1185">Reference proteome</keyword>
<evidence type="ECO:0000313" key="3">
    <source>
        <dbReference type="Proteomes" id="UP000277212"/>
    </source>
</evidence>
<organism evidence="2 3">
    <name type="scientific">Fusarium kuroshium</name>
    <dbReference type="NCBI Taxonomy" id="2010991"/>
    <lineage>
        <taxon>Eukaryota</taxon>
        <taxon>Fungi</taxon>
        <taxon>Dikarya</taxon>
        <taxon>Ascomycota</taxon>
        <taxon>Pezizomycotina</taxon>
        <taxon>Sordariomycetes</taxon>
        <taxon>Hypocreomycetidae</taxon>
        <taxon>Hypocreales</taxon>
        <taxon>Nectriaceae</taxon>
        <taxon>Fusarium</taxon>
        <taxon>Fusarium solani species complex</taxon>
    </lineage>
</organism>
<sequence>MSSTFCYLSIGPSICFFERTRRDVYETKSRPDTCELCSNAEKKQRQSDKMNCDVERWQRDGTREATAERPCDEMLALMKVEYEERSSLPRLGHVQEASRAETNDAPGSKRVQHLAARTVTMARQDNFGRPVYYGAS</sequence>